<sequence length="341" mass="37690">MSTSQKPIAVMGITGTQGSSVATHFLKHKDWHIRGITRNPSSSKAKAWASKGVEVVQANQEDPESLKNAFRGAHAIFTVTNFASNWTKVSESKDLQEKASRAGRSVGQYAADLERAQGINAADAAADPEVLSTLEKFVFSTLAPVTEVSGGNYTHAWEFDSKAAVQRYIEDTLPKLAERMSTVTMGVYQETWPDIPAFAPQKERDGSYMFVRLKWPGEHVAQPQVIAAEDTGAFVDALVLKHPPGTHVLGASEIVTREQYAEIWGRAMGVKTQVKDLSEEEYRKYLPDEIADTMLDLFKFFPEYGYAGGNANVKTPQELGIQTTPLEEWVKRQDWSSVMDG</sequence>
<dbReference type="InterPro" id="IPR051164">
    <property type="entry name" value="NmrA-like_oxidored"/>
</dbReference>
<keyword evidence="5" id="KW-1185">Reference proteome</keyword>
<protein>
    <submittedName>
        <fullName evidence="4">NAD(P)-binding protein</fullName>
    </submittedName>
</protein>
<dbReference type="InterPro" id="IPR008030">
    <property type="entry name" value="NmrA-like"/>
</dbReference>
<dbReference type="OrthoDB" id="3358371at2759"/>
<evidence type="ECO:0000313" key="5">
    <source>
        <dbReference type="Proteomes" id="UP000799440"/>
    </source>
</evidence>
<accession>A0A6A6UVW3</accession>
<dbReference type="SUPFAM" id="SSF51735">
    <property type="entry name" value="NAD(P)-binding Rossmann-fold domains"/>
    <property type="match status" value="1"/>
</dbReference>
<gene>
    <name evidence="4" type="ORF">M011DRAFT_522502</name>
</gene>
<name>A0A6A6UVW3_9PLEO</name>
<dbReference type="Proteomes" id="UP000799440">
    <property type="component" value="Unassembled WGS sequence"/>
</dbReference>
<dbReference type="AlphaFoldDB" id="A0A6A6UVW3"/>
<evidence type="ECO:0000313" key="4">
    <source>
        <dbReference type="EMBL" id="KAF2741909.1"/>
    </source>
</evidence>
<dbReference type="GO" id="GO:0005634">
    <property type="term" value="C:nucleus"/>
    <property type="evidence" value="ECO:0007669"/>
    <property type="project" value="TreeGrafter"/>
</dbReference>
<evidence type="ECO:0000256" key="2">
    <source>
        <dbReference type="ARBA" id="ARBA00022857"/>
    </source>
</evidence>
<dbReference type="Pfam" id="PF05368">
    <property type="entry name" value="NmrA"/>
    <property type="match status" value="1"/>
</dbReference>
<dbReference type="CDD" id="cd05251">
    <property type="entry name" value="NmrA_like_SDR_a"/>
    <property type="match status" value="1"/>
</dbReference>
<dbReference type="PANTHER" id="PTHR42748">
    <property type="entry name" value="NITROGEN METABOLITE REPRESSION PROTEIN NMRA FAMILY MEMBER"/>
    <property type="match status" value="1"/>
</dbReference>
<feature type="domain" description="NmrA-like" evidence="3">
    <location>
        <begin position="5"/>
        <end position="329"/>
    </location>
</feature>
<evidence type="ECO:0000259" key="3">
    <source>
        <dbReference type="Pfam" id="PF05368"/>
    </source>
</evidence>
<dbReference type="InterPro" id="IPR036291">
    <property type="entry name" value="NAD(P)-bd_dom_sf"/>
</dbReference>
<comment type="similarity">
    <text evidence="1">Belongs to the NmrA-type oxidoreductase family.</text>
</comment>
<proteinExistence type="inferred from homology"/>
<reference evidence="4" key="1">
    <citation type="journal article" date="2020" name="Stud. Mycol.">
        <title>101 Dothideomycetes genomes: a test case for predicting lifestyles and emergence of pathogens.</title>
        <authorList>
            <person name="Haridas S."/>
            <person name="Albert R."/>
            <person name="Binder M."/>
            <person name="Bloem J."/>
            <person name="Labutti K."/>
            <person name="Salamov A."/>
            <person name="Andreopoulos B."/>
            <person name="Baker S."/>
            <person name="Barry K."/>
            <person name="Bills G."/>
            <person name="Bluhm B."/>
            <person name="Cannon C."/>
            <person name="Castanera R."/>
            <person name="Culley D."/>
            <person name="Daum C."/>
            <person name="Ezra D."/>
            <person name="Gonzalez J."/>
            <person name="Henrissat B."/>
            <person name="Kuo A."/>
            <person name="Liang C."/>
            <person name="Lipzen A."/>
            <person name="Lutzoni F."/>
            <person name="Magnuson J."/>
            <person name="Mondo S."/>
            <person name="Nolan M."/>
            <person name="Ohm R."/>
            <person name="Pangilinan J."/>
            <person name="Park H.-J."/>
            <person name="Ramirez L."/>
            <person name="Alfaro M."/>
            <person name="Sun H."/>
            <person name="Tritt A."/>
            <person name="Yoshinaga Y."/>
            <person name="Zwiers L.-H."/>
            <person name="Turgeon B."/>
            <person name="Goodwin S."/>
            <person name="Spatafora J."/>
            <person name="Crous P."/>
            <person name="Grigoriev I."/>
        </authorList>
    </citation>
    <scope>NUCLEOTIDE SEQUENCE</scope>
    <source>
        <strain evidence="4">CBS 119925</strain>
    </source>
</reference>
<dbReference type="EMBL" id="MU006620">
    <property type="protein sequence ID" value="KAF2741909.1"/>
    <property type="molecule type" value="Genomic_DNA"/>
</dbReference>
<dbReference type="Gene3D" id="3.40.50.720">
    <property type="entry name" value="NAD(P)-binding Rossmann-like Domain"/>
    <property type="match status" value="1"/>
</dbReference>
<dbReference type="Gene3D" id="3.90.25.10">
    <property type="entry name" value="UDP-galactose 4-epimerase, domain 1"/>
    <property type="match status" value="1"/>
</dbReference>
<evidence type="ECO:0000256" key="1">
    <source>
        <dbReference type="ARBA" id="ARBA00006328"/>
    </source>
</evidence>
<keyword evidence="2" id="KW-0521">NADP</keyword>
<organism evidence="4 5">
    <name type="scientific">Sporormia fimetaria CBS 119925</name>
    <dbReference type="NCBI Taxonomy" id="1340428"/>
    <lineage>
        <taxon>Eukaryota</taxon>
        <taxon>Fungi</taxon>
        <taxon>Dikarya</taxon>
        <taxon>Ascomycota</taxon>
        <taxon>Pezizomycotina</taxon>
        <taxon>Dothideomycetes</taxon>
        <taxon>Pleosporomycetidae</taxon>
        <taxon>Pleosporales</taxon>
        <taxon>Sporormiaceae</taxon>
        <taxon>Sporormia</taxon>
    </lineage>
</organism>
<dbReference type="PANTHER" id="PTHR42748:SF26">
    <property type="entry name" value="NMRA-LIKE DOMAIN-CONTAINING PROTEIN"/>
    <property type="match status" value="1"/>
</dbReference>